<keyword evidence="1" id="KW-0808">Transferase</keyword>
<protein>
    <submittedName>
        <fullName evidence="1">PLP-dependent aminotransferase family protein</fullName>
    </submittedName>
</protein>
<comment type="caution">
    <text evidence="1">The sequence shown here is derived from an EMBL/GenBank/DDBJ whole genome shotgun (WGS) entry which is preliminary data.</text>
</comment>
<dbReference type="EMBL" id="JAWMAJ010000422">
    <property type="protein sequence ID" value="MDV7224027.1"/>
    <property type="molecule type" value="Genomic_DNA"/>
</dbReference>
<reference evidence="1 2" key="1">
    <citation type="submission" date="2023-10" db="EMBL/GenBank/DDBJ databases">
        <title>Characterization of rhizosphere-enriched actinobacteria from wheat plants lab-grown on chernevaya soil.</title>
        <authorList>
            <person name="Tikhonova E.N."/>
            <person name="Konopkin A."/>
            <person name="Kravchenko I.K."/>
        </authorList>
    </citation>
    <scope>NUCLEOTIDE SEQUENCE [LARGE SCALE GENOMIC DNA]</scope>
    <source>
        <strain evidence="1 2">RR29</strain>
    </source>
</reference>
<keyword evidence="1" id="KW-0032">Aminotransferase</keyword>
<accession>A0ABU4FTS4</accession>
<dbReference type="GO" id="GO:0008483">
    <property type="term" value="F:transaminase activity"/>
    <property type="evidence" value="ECO:0007669"/>
    <property type="project" value="UniProtKB-KW"/>
</dbReference>
<feature type="non-terminal residue" evidence="1">
    <location>
        <position position="50"/>
    </location>
</feature>
<evidence type="ECO:0000313" key="1">
    <source>
        <dbReference type="EMBL" id="MDV7224027.1"/>
    </source>
</evidence>
<proteinExistence type="predicted"/>
<gene>
    <name evidence="1" type="ORF">R5A26_49740</name>
</gene>
<sequence>MAKSWVNSAERIGADLHLELSGSGGRRAALIDALRAAVRGGRLAPGTRLP</sequence>
<organism evidence="1 2">
    <name type="scientific">Streptomyces prunicolor</name>
    <dbReference type="NCBI Taxonomy" id="67348"/>
    <lineage>
        <taxon>Bacteria</taxon>
        <taxon>Bacillati</taxon>
        <taxon>Actinomycetota</taxon>
        <taxon>Actinomycetes</taxon>
        <taxon>Kitasatosporales</taxon>
        <taxon>Streptomycetaceae</taxon>
        <taxon>Streptomyces</taxon>
    </lineage>
</organism>
<evidence type="ECO:0000313" key="2">
    <source>
        <dbReference type="Proteomes" id="UP001187346"/>
    </source>
</evidence>
<keyword evidence="2" id="KW-1185">Reference proteome</keyword>
<name>A0ABU4FTS4_9ACTN</name>
<dbReference type="Proteomes" id="UP001187346">
    <property type="component" value="Unassembled WGS sequence"/>
</dbReference>